<feature type="domain" description="Cysteine-rich" evidence="2">
    <location>
        <begin position="3"/>
        <end position="83"/>
    </location>
</feature>
<organism evidence="3">
    <name type="scientific">candidate division WOR-3 bacterium</name>
    <dbReference type="NCBI Taxonomy" id="2052148"/>
    <lineage>
        <taxon>Bacteria</taxon>
        <taxon>Bacteria division WOR-3</taxon>
    </lineage>
</organism>
<evidence type="ECO:0000256" key="1">
    <source>
        <dbReference type="ARBA" id="ARBA00023002"/>
    </source>
</evidence>
<dbReference type="PANTHER" id="PTHR42947">
    <property type="entry name" value="COB--COM HETERODISULFIDE REDUCTASE SUBUNIT B 1"/>
    <property type="match status" value="1"/>
</dbReference>
<dbReference type="InterPro" id="IPR004017">
    <property type="entry name" value="Cys_rich_dom"/>
</dbReference>
<comment type="caution">
    <text evidence="3">The sequence shown here is derived from an EMBL/GenBank/DDBJ whole genome shotgun (WGS) entry which is preliminary data.</text>
</comment>
<evidence type="ECO:0000313" key="3">
    <source>
        <dbReference type="EMBL" id="HGW90982.1"/>
    </source>
</evidence>
<dbReference type="EMBL" id="DTHG01000005">
    <property type="protein sequence ID" value="HGW90982.1"/>
    <property type="molecule type" value="Genomic_DNA"/>
</dbReference>
<feature type="domain" description="Cysteine-rich" evidence="2">
    <location>
        <begin position="145"/>
        <end position="232"/>
    </location>
</feature>
<gene>
    <name evidence="3" type="ORF">ENV67_00360</name>
</gene>
<reference evidence="3" key="1">
    <citation type="journal article" date="2020" name="mSystems">
        <title>Genome- and Community-Level Interaction Insights into Carbon Utilization and Element Cycling Functions of Hydrothermarchaeota in Hydrothermal Sediment.</title>
        <authorList>
            <person name="Zhou Z."/>
            <person name="Liu Y."/>
            <person name="Xu W."/>
            <person name="Pan J."/>
            <person name="Luo Z.H."/>
            <person name="Li M."/>
        </authorList>
    </citation>
    <scope>NUCLEOTIDE SEQUENCE [LARGE SCALE GENOMIC DNA]</scope>
    <source>
        <strain evidence="3">SpSt-780</strain>
    </source>
</reference>
<keyword evidence="1" id="KW-0560">Oxidoreductase</keyword>
<dbReference type="PANTHER" id="PTHR42947:SF1">
    <property type="entry name" value="COB--COM HETERODISULFIDE REDUCTASE SUBUNIT B 1"/>
    <property type="match status" value="1"/>
</dbReference>
<dbReference type="InterPro" id="IPR051278">
    <property type="entry name" value="HdrB/HdrD_reductase"/>
</dbReference>
<dbReference type="Pfam" id="PF02754">
    <property type="entry name" value="CCG"/>
    <property type="match status" value="2"/>
</dbReference>
<accession>A0A7C4Y4A1</accession>
<proteinExistence type="predicted"/>
<dbReference type="Gene3D" id="3.40.50.11810">
    <property type="match status" value="1"/>
</dbReference>
<evidence type="ECO:0000259" key="2">
    <source>
        <dbReference type="Pfam" id="PF02754"/>
    </source>
</evidence>
<dbReference type="GO" id="GO:0016491">
    <property type="term" value="F:oxidoreductase activity"/>
    <property type="evidence" value="ECO:0007669"/>
    <property type="project" value="UniProtKB-KW"/>
</dbReference>
<protein>
    <submittedName>
        <fullName evidence="3">Disulfide reductase</fullName>
    </submittedName>
</protein>
<sequence length="293" mass="32964">MNYALFLGCTVPVRGMNYELSARKVAERLGIKLIDINEFSCCGFPMKAVDYETAMLMSARNLALAEKEGLNIVVLCSACGSTLTEINKHLKEDEELREFVNKKLDINYNGTIDVKHFSRVLYEEIGIQRIKDFIIEPLKGFKFAPHYGCHYLKPSEAFEHFDNPEDPVSLHKLIEVTGAEAIDYTTLKNCCGGGILGIEENVALRMSGKKWKELVNMGIDGLISHCPFCSVMYEGNQKKIEKIENIEIGIPVFYYPQILGLALGIGANELGFDLNRIKPKNFLEKLEGLKEKV</sequence>
<dbReference type="AlphaFoldDB" id="A0A7C4Y4A1"/>
<dbReference type="Gene3D" id="1.20.1050.140">
    <property type="match status" value="1"/>
</dbReference>
<name>A0A7C4Y4A1_UNCW3</name>